<dbReference type="Proteomes" id="UP001159405">
    <property type="component" value="Unassembled WGS sequence"/>
</dbReference>
<evidence type="ECO:0000259" key="7">
    <source>
        <dbReference type="PROSITE" id="PS50837"/>
    </source>
</evidence>
<dbReference type="SUPFAM" id="SSF52047">
    <property type="entry name" value="RNI-like"/>
    <property type="match status" value="1"/>
</dbReference>
<dbReference type="EMBL" id="CALNXK010000077">
    <property type="protein sequence ID" value="CAH3145846.1"/>
    <property type="molecule type" value="Genomic_DNA"/>
</dbReference>
<feature type="region of interest" description="Disordered" evidence="5">
    <location>
        <begin position="621"/>
        <end position="708"/>
    </location>
</feature>
<dbReference type="SMART" id="SM00368">
    <property type="entry name" value="LRR_RI"/>
    <property type="match status" value="9"/>
</dbReference>
<dbReference type="SUPFAM" id="SSF54001">
    <property type="entry name" value="Cysteine proteinases"/>
    <property type="match status" value="1"/>
</dbReference>
<feature type="compositionally biased region" description="Low complexity" evidence="5">
    <location>
        <begin position="747"/>
        <end position="759"/>
    </location>
</feature>
<dbReference type="PROSITE" id="PS51450">
    <property type="entry name" value="LRR"/>
    <property type="match status" value="3"/>
</dbReference>
<dbReference type="Gene3D" id="3.80.10.10">
    <property type="entry name" value="Ribonuclease Inhibitor"/>
    <property type="match status" value="2"/>
</dbReference>
<dbReference type="PROSITE" id="PS50802">
    <property type="entry name" value="OTU"/>
    <property type="match status" value="1"/>
</dbReference>
<dbReference type="Gene3D" id="3.90.70.80">
    <property type="match status" value="1"/>
</dbReference>
<dbReference type="InterPro" id="IPR001611">
    <property type="entry name" value="Leu-rich_rpt"/>
</dbReference>
<keyword evidence="9" id="KW-1185">Reference proteome</keyword>
<dbReference type="Gene3D" id="3.40.50.2000">
    <property type="entry name" value="Glycogen Phosphorylase B"/>
    <property type="match status" value="1"/>
</dbReference>
<sequence>MASSLWEPQSWDCRADDSRKVQVTILASEWGSSQGGLSTINRELAIQLAKCPEVEITFFLPQCNLEDKKVAMKHNVKIVEATPLPGFEQLDWLCFPPEDLQIDIIVGHGVKLGKQAQIIKRSKRCKWVQVVHTDPEELGMFKNYSESISKGEEKHKTEVKLCEMADHVVGVGPKLSEAFRSYLRSCQKDDSVVDFTPGIFVEFASVKQASSERQQRSVLVFGRGDVEDFKLKGFDIAGKAVAELEDTRLVFVGAPDGKHEEIAKQLTECGVPASRLRVRGFVQDRESLRRLFQEVDLVVMPSRTEGFGLTGLKALSAGLPVLISRNSGFGKALHSVPFGSSYVVNSEEPADWTSAIKTILVKDRRSRLEEAETLRESYGKKYNWAKQIKDLIDTMISRMYDDSLDYQSSSETKRRIFPSTNKASQQMEGTTVDPEACNVFPSLQNLQCDAEQVSKKTNLPSDLRTIAANKGFFVSDNQASGNCLFHALSEQLQSVKGIQISHKELRKTLVQFLDENPNLHKGTSLFNFVSGYPSWREYLQSMAKDGTWGDHVVLFAAANHFQTTIRIISSLDHEIVVQPDHALANTTPLVLGHIHELHYVSLQPRQGCVKPFRLNVMQATKRRRDVAEDSDEEESKIFKSSEDTTRRSEGSDCNTPRITAGLTSISKNTASSTKNQRTTSKRKRKKKRKRKRKERTPKECIRDPPELIRTRLSKHADLPVDLLLPTVKNAGPQQQEYKDLRTERRPSTSSSSNASLDSSFNLTQTNEETLAAPFIERMKKHVRDVTEKTYGDLKSPFHNPGEGPRRDLKLDEIFTNLIVYEGRAKYDFSGDRVKQLNEYHKANENLRPTLPGDLFDAEGRRILVVGRPGIGKTMFSTKILRNWACDNLLNGSQKDFKAAFLIKLRMFNSRIKELNLRELLDHSEYSTALSRDFWDYIRENLERVLVIFDGVDEYSCRTEINKDDVPYINDEEERMPVHFLLKKIVSGKILTRATVLTTIRPNAVRCITSLHFDKTVEILGFSTEQVNDYVQKFTKHEDRAQTIKQHITSNLNLLAFCYIPVNCFIICSCLSELLCNTRLTSLPTRLTEIYSIAVRMFYLSYDDDQYRHNKTEGQQFFLKPFKELPSSVQNVFTCLGKIAFDGIKKGRLIFESHEVNDLESNGLFHRLPDFRNRPLAEGRAQYCFLHLTIQEFLTAKYLVDTLSSEQLQDFVSAHIKEGAWKVVLQFVAGLLAEKEGQSTDWSLIFSDLLPWETDTKEFEIKPGLDEDSKEPTETLTYWPAGEDKALVVTLFNCMYESNASDRKVQEKLAKIGCNALNFSKCYLSPLDCLALVHTLKSVEGILYFDLNNNNFQLLGCIEIAKLLPGNEHNQGFCELKSLNLAYNQITDEGVEHLYTALTHTNCKLNSLNLGDNNITDEGVKLLSTALTHTNCKLKSLDLGDNNITDEGVKLLSSALTHTNCKLNSLDLGDNNITDEGVKHLSAALTHTNCKLNGLNLYNNNISDEGVKNFSTALTHTNCKLKSLDLMDNNITDKGVKLLSTALTHTNCKLNRLDLWNNNITDEGVKLLSTALTHTNCKLNSLRLEYNQITEKGRNLLKSLKINCKVFI</sequence>
<accession>A0ABN8PKU8</accession>
<protein>
    <submittedName>
        <fullName evidence="8">Uncharacterized protein</fullName>
    </submittedName>
</protein>
<evidence type="ECO:0000313" key="8">
    <source>
        <dbReference type="EMBL" id="CAH3145846.1"/>
    </source>
</evidence>
<evidence type="ECO:0000256" key="3">
    <source>
        <dbReference type="ARBA" id="ARBA00022741"/>
    </source>
</evidence>
<dbReference type="Pfam" id="PF05729">
    <property type="entry name" value="NACHT"/>
    <property type="match status" value="1"/>
</dbReference>
<dbReference type="InterPro" id="IPR027417">
    <property type="entry name" value="P-loop_NTPase"/>
</dbReference>
<dbReference type="Pfam" id="PF20706">
    <property type="entry name" value="GT4-conflict"/>
    <property type="match status" value="1"/>
</dbReference>
<evidence type="ECO:0000313" key="9">
    <source>
        <dbReference type="Proteomes" id="UP001159405"/>
    </source>
</evidence>
<dbReference type="PANTHER" id="PTHR24106">
    <property type="entry name" value="NACHT, LRR AND CARD DOMAINS-CONTAINING"/>
    <property type="match status" value="1"/>
</dbReference>
<keyword evidence="3" id="KW-0547">Nucleotide-binding</keyword>
<feature type="compositionally biased region" description="Basic and acidic residues" evidence="5">
    <location>
        <begin position="635"/>
        <end position="650"/>
    </location>
</feature>
<evidence type="ECO:0000256" key="4">
    <source>
        <dbReference type="ARBA" id="ARBA00022840"/>
    </source>
</evidence>
<dbReference type="SUPFAM" id="SSF53756">
    <property type="entry name" value="UDP-Glycosyltransferase/glycogen phosphorylase"/>
    <property type="match status" value="1"/>
</dbReference>
<comment type="caution">
    <text evidence="8">The sequence shown here is derived from an EMBL/GenBank/DDBJ whole genome shotgun (WGS) entry which is preliminary data.</text>
</comment>
<keyword evidence="4" id="KW-0067">ATP-binding</keyword>
<reference evidence="8 9" key="1">
    <citation type="submission" date="2022-05" db="EMBL/GenBank/DDBJ databases">
        <authorList>
            <consortium name="Genoscope - CEA"/>
            <person name="William W."/>
        </authorList>
    </citation>
    <scope>NUCLEOTIDE SEQUENCE [LARGE SCALE GENOMIC DNA]</scope>
</reference>
<gene>
    <name evidence="8" type="ORF">PLOB_00044757</name>
</gene>
<dbReference type="InterPro" id="IPR007111">
    <property type="entry name" value="NACHT_NTPase"/>
</dbReference>
<feature type="compositionally biased region" description="Basic residues" evidence="5">
    <location>
        <begin position="679"/>
        <end position="695"/>
    </location>
</feature>
<organism evidence="8 9">
    <name type="scientific">Porites lobata</name>
    <dbReference type="NCBI Taxonomy" id="104759"/>
    <lineage>
        <taxon>Eukaryota</taxon>
        <taxon>Metazoa</taxon>
        <taxon>Cnidaria</taxon>
        <taxon>Anthozoa</taxon>
        <taxon>Hexacorallia</taxon>
        <taxon>Scleractinia</taxon>
        <taxon>Fungiina</taxon>
        <taxon>Poritidae</taxon>
        <taxon>Porites</taxon>
    </lineage>
</organism>
<proteinExistence type="predicted"/>
<keyword evidence="2" id="KW-0677">Repeat</keyword>
<feature type="compositionally biased region" description="Basic and acidic residues" evidence="5">
    <location>
        <begin position="696"/>
        <end position="708"/>
    </location>
</feature>
<dbReference type="InterPro" id="IPR051261">
    <property type="entry name" value="NLR"/>
</dbReference>
<dbReference type="Pfam" id="PF13516">
    <property type="entry name" value="LRR_6"/>
    <property type="match status" value="7"/>
</dbReference>
<feature type="domain" description="OTU" evidence="6">
    <location>
        <begin position="472"/>
        <end position="605"/>
    </location>
</feature>
<feature type="domain" description="NACHT" evidence="7">
    <location>
        <begin position="860"/>
        <end position="1003"/>
    </location>
</feature>
<name>A0ABN8PKU8_9CNID</name>
<feature type="compositionally biased region" description="Polar residues" evidence="5">
    <location>
        <begin position="651"/>
        <end position="672"/>
    </location>
</feature>
<evidence type="ECO:0000256" key="2">
    <source>
        <dbReference type="ARBA" id="ARBA00022737"/>
    </source>
</evidence>
<dbReference type="CDD" id="cd22758">
    <property type="entry name" value="OTU_232R-like"/>
    <property type="match status" value="1"/>
</dbReference>
<dbReference type="InterPro" id="IPR038765">
    <property type="entry name" value="Papain-like_cys_pep_sf"/>
</dbReference>
<dbReference type="CDD" id="cd03801">
    <property type="entry name" value="GT4_PimA-like"/>
    <property type="match status" value="1"/>
</dbReference>
<dbReference type="InterPro" id="IPR003323">
    <property type="entry name" value="OTU_dom"/>
</dbReference>
<dbReference type="Pfam" id="PF02338">
    <property type="entry name" value="OTU"/>
    <property type="match status" value="1"/>
</dbReference>
<keyword evidence="1" id="KW-0433">Leucine-rich repeat</keyword>
<feature type="region of interest" description="Disordered" evidence="5">
    <location>
        <begin position="724"/>
        <end position="759"/>
    </location>
</feature>
<evidence type="ECO:0000256" key="5">
    <source>
        <dbReference type="SAM" id="MobiDB-lite"/>
    </source>
</evidence>
<dbReference type="SUPFAM" id="SSF52540">
    <property type="entry name" value="P-loop containing nucleoside triphosphate hydrolases"/>
    <property type="match status" value="1"/>
</dbReference>
<evidence type="ECO:0000259" key="6">
    <source>
        <dbReference type="PROSITE" id="PS50802"/>
    </source>
</evidence>
<feature type="compositionally biased region" description="Basic and acidic residues" evidence="5">
    <location>
        <begin position="736"/>
        <end position="746"/>
    </location>
</feature>
<evidence type="ECO:0000256" key="1">
    <source>
        <dbReference type="ARBA" id="ARBA00022614"/>
    </source>
</evidence>
<dbReference type="InterPro" id="IPR032675">
    <property type="entry name" value="LRR_dom_sf"/>
</dbReference>
<dbReference type="PROSITE" id="PS50837">
    <property type="entry name" value="NACHT"/>
    <property type="match status" value="1"/>
</dbReference>
<dbReference type="Gene3D" id="3.40.50.300">
    <property type="entry name" value="P-loop containing nucleotide triphosphate hydrolases"/>
    <property type="match status" value="1"/>
</dbReference>